<dbReference type="InterPro" id="IPR012334">
    <property type="entry name" value="Pectin_lyas_fold"/>
</dbReference>
<reference evidence="5 6" key="1">
    <citation type="submission" date="2020-08" db="EMBL/GenBank/DDBJ databases">
        <title>Genomic Encyclopedia of Type Strains, Phase IV (KMG-IV): sequencing the most valuable type-strain genomes for metagenomic binning, comparative biology and taxonomic classification.</title>
        <authorList>
            <person name="Goeker M."/>
        </authorList>
    </citation>
    <scope>NUCLEOTIDE SEQUENCE [LARGE SCALE GENOMIC DNA]</scope>
    <source>
        <strain evidence="5 6">DSM 103462</strain>
    </source>
</reference>
<keyword evidence="2" id="KW-0119">Carbohydrate metabolism</keyword>
<feature type="chain" id="PRO_5031512252" evidence="3">
    <location>
        <begin position="25"/>
        <end position="437"/>
    </location>
</feature>
<dbReference type="GO" id="GO:0000272">
    <property type="term" value="P:polysaccharide catabolic process"/>
    <property type="evidence" value="ECO:0007669"/>
    <property type="project" value="UniProtKB-KW"/>
</dbReference>
<dbReference type="PANTHER" id="PTHR31683">
    <property type="entry name" value="PECTATE LYASE 18-RELATED"/>
    <property type="match status" value="1"/>
</dbReference>
<comment type="caution">
    <text evidence="5">The sequence shown here is derived from an EMBL/GenBank/DDBJ whole genome shotgun (WGS) entry which is preliminary data.</text>
</comment>
<dbReference type="EC" id="4.2.2.2" evidence="5"/>
<evidence type="ECO:0000256" key="3">
    <source>
        <dbReference type="SAM" id="SignalP"/>
    </source>
</evidence>
<accession>A0A7W8LN49</accession>
<evidence type="ECO:0000259" key="4">
    <source>
        <dbReference type="SMART" id="SM00656"/>
    </source>
</evidence>
<dbReference type="Gene3D" id="2.160.20.10">
    <property type="entry name" value="Single-stranded right-handed beta-helix, Pectin lyase-like"/>
    <property type="match status" value="1"/>
</dbReference>
<dbReference type="InterPro" id="IPR002022">
    <property type="entry name" value="Pec_lyase"/>
</dbReference>
<evidence type="ECO:0000256" key="2">
    <source>
        <dbReference type="RuleBase" id="RU361173"/>
    </source>
</evidence>
<keyword evidence="6" id="KW-1185">Reference proteome</keyword>
<dbReference type="SMART" id="SM00656">
    <property type="entry name" value="Amb_all"/>
    <property type="match status" value="1"/>
</dbReference>
<name>A0A7W8LN49_9SPIR</name>
<dbReference type="Proteomes" id="UP000518887">
    <property type="component" value="Unassembled WGS sequence"/>
</dbReference>
<dbReference type="InterPro" id="IPR045032">
    <property type="entry name" value="PEL"/>
</dbReference>
<comment type="similarity">
    <text evidence="2">Belongs to the polysaccharide lyase 1 family.</text>
</comment>
<organism evidence="5 6">
    <name type="scientific">Treponema ruminis</name>
    <dbReference type="NCBI Taxonomy" id="744515"/>
    <lineage>
        <taxon>Bacteria</taxon>
        <taxon>Pseudomonadati</taxon>
        <taxon>Spirochaetota</taxon>
        <taxon>Spirochaetia</taxon>
        <taxon>Spirochaetales</taxon>
        <taxon>Treponemataceae</taxon>
        <taxon>Treponema</taxon>
    </lineage>
</organism>
<dbReference type="GO" id="GO:0030570">
    <property type="term" value="F:pectate lyase activity"/>
    <property type="evidence" value="ECO:0007669"/>
    <property type="project" value="UniProtKB-EC"/>
</dbReference>
<evidence type="ECO:0000313" key="6">
    <source>
        <dbReference type="Proteomes" id="UP000518887"/>
    </source>
</evidence>
<keyword evidence="2" id="KW-0624">Polysaccharide degradation</keyword>
<gene>
    <name evidence="5" type="ORF">HNP76_002486</name>
</gene>
<feature type="domain" description="Pectate lyase" evidence="4">
    <location>
        <begin position="123"/>
        <end position="369"/>
    </location>
</feature>
<dbReference type="AlphaFoldDB" id="A0A7W8LN49"/>
<evidence type="ECO:0000256" key="1">
    <source>
        <dbReference type="ARBA" id="ARBA00023239"/>
    </source>
</evidence>
<dbReference type="EMBL" id="JACHFQ010000008">
    <property type="protein sequence ID" value="MBB5227090.1"/>
    <property type="molecule type" value="Genomic_DNA"/>
</dbReference>
<keyword evidence="1 2" id="KW-0456">Lyase</keyword>
<sequence length="437" mass="47705">MKKCIRIFLAILGLSVFFSTCAFASDSTSGSASSDSTPVSLSLSASDLPDGFAGTEFKKIKTDSSVTVNNKIDLLAAIKKGGVIYVDGMIDLSDGMLPEVGGGSNPALDAFVKKNSSFSTYSEYREAYAANCKVETEDSSKGPQSRYYETMHTLNTKYRDVIRLSVKSNTILIGLNDNSGFSGGCLSVSGVSNVILRNLKIVDAYDPFPHHEKNDGYNAQHDAVSIENSKNIWVDHCTFADTKSLDHVLTGGKTDEKWQTYDGLCDITKSSDNVTVSYCKFMNHSKTMLIGSSDSEQISAKNRKVTLHHNYFYNCASRLPMVRLSWIHSYNNYFDAESSAPYGNSYALGVRYNSLINSENNYYGSGIKNSYAGHSSKYGTVYSSGEADNSKSGKKSSEFKVSDGPLFEIPYKYEKIPAEQVPDFVKANAGTGTLSAK</sequence>
<feature type="signal peptide" evidence="3">
    <location>
        <begin position="1"/>
        <end position="24"/>
    </location>
</feature>
<dbReference type="Pfam" id="PF00544">
    <property type="entry name" value="Pectate_lyase_4"/>
    <property type="match status" value="1"/>
</dbReference>
<proteinExistence type="inferred from homology"/>
<dbReference type="GO" id="GO:0005576">
    <property type="term" value="C:extracellular region"/>
    <property type="evidence" value="ECO:0007669"/>
    <property type="project" value="UniProtKB-SubCell"/>
</dbReference>
<keyword evidence="3" id="KW-0732">Signal</keyword>
<dbReference type="RefSeq" id="WP_184660989.1">
    <property type="nucleotide sequence ID" value="NZ_JACHFQ010000008.1"/>
</dbReference>
<dbReference type="InterPro" id="IPR011050">
    <property type="entry name" value="Pectin_lyase_fold/virulence"/>
</dbReference>
<dbReference type="PANTHER" id="PTHR31683:SF18">
    <property type="entry name" value="PECTATE LYASE 21-RELATED"/>
    <property type="match status" value="1"/>
</dbReference>
<protein>
    <submittedName>
        <fullName evidence="5">Pectate lyase</fullName>
        <ecNumber evidence="5">4.2.2.2</ecNumber>
    </submittedName>
</protein>
<evidence type="ECO:0000313" key="5">
    <source>
        <dbReference type="EMBL" id="MBB5227090.1"/>
    </source>
</evidence>
<comment type="subcellular location">
    <subcellularLocation>
        <location evidence="2">Secreted</location>
    </subcellularLocation>
</comment>
<keyword evidence="2" id="KW-0964">Secreted</keyword>
<dbReference type="SUPFAM" id="SSF51126">
    <property type="entry name" value="Pectin lyase-like"/>
    <property type="match status" value="1"/>
</dbReference>